<comment type="subcellular location">
    <subcellularLocation>
        <location evidence="1">Cytoplasm</location>
        <location evidence="1">Cytoplasmic ribonucleoprotein granule</location>
    </subcellularLocation>
</comment>
<dbReference type="GO" id="GO:0010494">
    <property type="term" value="C:cytoplasmic stress granule"/>
    <property type="evidence" value="ECO:0007669"/>
    <property type="project" value="TreeGrafter"/>
</dbReference>
<organism evidence="9 10">
    <name type="scientific">Limosa lapponica baueri</name>
    <dbReference type="NCBI Taxonomy" id="1758121"/>
    <lineage>
        <taxon>Eukaryota</taxon>
        <taxon>Metazoa</taxon>
        <taxon>Chordata</taxon>
        <taxon>Craniata</taxon>
        <taxon>Vertebrata</taxon>
        <taxon>Euteleostomi</taxon>
        <taxon>Archelosauria</taxon>
        <taxon>Archosauria</taxon>
        <taxon>Dinosauria</taxon>
        <taxon>Saurischia</taxon>
        <taxon>Theropoda</taxon>
        <taxon>Coelurosauria</taxon>
        <taxon>Aves</taxon>
        <taxon>Neognathae</taxon>
        <taxon>Neoaves</taxon>
        <taxon>Charadriiformes</taxon>
        <taxon>Scolopacidae</taxon>
        <taxon>Limosa</taxon>
    </lineage>
</organism>
<evidence type="ECO:0000313" key="9">
    <source>
        <dbReference type="EMBL" id="PKU37216.1"/>
    </source>
</evidence>
<dbReference type="PANTHER" id="PTHR10603">
    <property type="entry name" value="FRAGILE X MENTAL RETARDATION SYNDROME-RELATED PROTEIN"/>
    <property type="match status" value="1"/>
</dbReference>
<dbReference type="GO" id="GO:0099577">
    <property type="term" value="P:regulation of translation at presynapse, modulating synaptic transmission"/>
    <property type="evidence" value="ECO:0007669"/>
    <property type="project" value="TreeGrafter"/>
</dbReference>
<name>A0A2I0TTU3_LIMLA</name>
<dbReference type="InterPro" id="IPR032172">
    <property type="entry name" value="FXR1_C1"/>
</dbReference>
<dbReference type="InterPro" id="IPR047495">
    <property type="entry name" value="KH_I_FXR1_rpt2"/>
</dbReference>
<evidence type="ECO:0000256" key="5">
    <source>
        <dbReference type="ARBA" id="ARBA00022884"/>
    </source>
</evidence>
<dbReference type="PANTHER" id="PTHR10603:SF6">
    <property type="entry name" value="RNA-BINDING PROTEIN FXR1"/>
    <property type="match status" value="1"/>
</dbReference>
<dbReference type="InterPro" id="IPR036612">
    <property type="entry name" value="KH_dom_type_1_sf"/>
</dbReference>
<feature type="compositionally biased region" description="Gly residues" evidence="7">
    <location>
        <begin position="344"/>
        <end position="359"/>
    </location>
</feature>
<keyword evidence="3" id="KW-0963">Cytoplasm</keyword>
<evidence type="ECO:0000256" key="1">
    <source>
        <dbReference type="ARBA" id="ARBA00004331"/>
    </source>
</evidence>
<feature type="compositionally biased region" description="Low complexity" evidence="7">
    <location>
        <begin position="274"/>
        <end position="284"/>
    </location>
</feature>
<dbReference type="Proteomes" id="UP000233556">
    <property type="component" value="Unassembled WGS sequence"/>
</dbReference>
<proteinExistence type="inferred from homology"/>
<feature type="region of interest" description="Disordered" evidence="7">
    <location>
        <begin position="252"/>
        <end position="547"/>
    </location>
</feature>
<feature type="compositionally biased region" description="Basic and acidic residues" evidence="7">
    <location>
        <begin position="479"/>
        <end position="496"/>
    </location>
</feature>
<protein>
    <submittedName>
        <fullName evidence="9">Fragile x mental retardation syndrome-related protein 1 isoform x1</fullName>
    </submittedName>
</protein>
<evidence type="ECO:0000256" key="3">
    <source>
        <dbReference type="ARBA" id="ARBA00022490"/>
    </source>
</evidence>
<comment type="similarity">
    <text evidence="2">Belongs to the FMR1 family.</text>
</comment>
<dbReference type="GO" id="GO:0003730">
    <property type="term" value="F:mRNA 3'-UTR binding"/>
    <property type="evidence" value="ECO:0007669"/>
    <property type="project" value="TreeGrafter"/>
</dbReference>
<dbReference type="GO" id="GO:0098793">
    <property type="term" value="C:presynapse"/>
    <property type="evidence" value="ECO:0007669"/>
    <property type="project" value="GOC"/>
</dbReference>
<feature type="compositionally biased region" description="Basic residues" evidence="7">
    <location>
        <begin position="398"/>
        <end position="408"/>
    </location>
</feature>
<dbReference type="CDD" id="cd22507">
    <property type="entry name" value="KH_I_FXR1_rpt2"/>
    <property type="match status" value="1"/>
</dbReference>
<dbReference type="GO" id="GO:0043488">
    <property type="term" value="P:regulation of mRNA stability"/>
    <property type="evidence" value="ECO:0007669"/>
    <property type="project" value="TreeGrafter"/>
</dbReference>
<dbReference type="InterPro" id="IPR022034">
    <property type="entry name" value="FMR1-like_C_core"/>
</dbReference>
<dbReference type="GO" id="GO:0005634">
    <property type="term" value="C:nucleus"/>
    <property type="evidence" value="ECO:0007669"/>
    <property type="project" value="TreeGrafter"/>
</dbReference>
<dbReference type="SUPFAM" id="SSF54791">
    <property type="entry name" value="Eukaryotic type KH-domain (KH-domain type I)"/>
    <property type="match status" value="2"/>
</dbReference>
<dbReference type="InterPro" id="IPR004088">
    <property type="entry name" value="KH_dom_type_1"/>
</dbReference>
<dbReference type="FunFam" id="3.30.1370.10:FF:000017">
    <property type="entry name" value="Fragile X mental retardation syndrome-related protein 1"/>
    <property type="match status" value="1"/>
</dbReference>
<evidence type="ECO:0000259" key="8">
    <source>
        <dbReference type="SMART" id="SM00322"/>
    </source>
</evidence>
<dbReference type="EMBL" id="KZ507246">
    <property type="protein sequence ID" value="PKU37216.1"/>
    <property type="molecule type" value="Genomic_DNA"/>
</dbReference>
<dbReference type="GO" id="GO:0048170">
    <property type="term" value="P:positive regulation of long-term neuronal synaptic plasticity"/>
    <property type="evidence" value="ECO:0007669"/>
    <property type="project" value="TreeGrafter"/>
</dbReference>
<dbReference type="Pfam" id="PF16097">
    <property type="entry name" value="FXR_C3"/>
    <property type="match status" value="1"/>
</dbReference>
<dbReference type="Pfam" id="PF00013">
    <property type="entry name" value="KH_1"/>
    <property type="match status" value="2"/>
</dbReference>
<reference evidence="10" key="1">
    <citation type="submission" date="2017-11" db="EMBL/GenBank/DDBJ databases">
        <authorList>
            <person name="Lima N.C."/>
            <person name="Parody-Merino A.M."/>
            <person name="Battley P.F."/>
            <person name="Fidler A.E."/>
            <person name="Prosdocimi F."/>
        </authorList>
    </citation>
    <scope>NUCLEOTIDE SEQUENCE [LARGE SCALE GENOMIC DNA]</scope>
</reference>
<feature type="compositionally biased region" description="Basic and acidic residues" evidence="7">
    <location>
        <begin position="516"/>
        <end position="531"/>
    </location>
</feature>
<dbReference type="GO" id="GO:0048513">
    <property type="term" value="P:animal organ development"/>
    <property type="evidence" value="ECO:0007669"/>
    <property type="project" value="TreeGrafter"/>
</dbReference>
<dbReference type="Gene3D" id="3.30.1370.10">
    <property type="entry name" value="K Homology domain, type 1"/>
    <property type="match status" value="2"/>
</dbReference>
<evidence type="ECO:0000256" key="6">
    <source>
        <dbReference type="PROSITE-ProRule" id="PRU00117"/>
    </source>
</evidence>
<feature type="domain" description="K Homology" evidence="8">
    <location>
        <begin position="87"/>
        <end position="153"/>
    </location>
</feature>
<keyword evidence="4" id="KW-0677">Repeat</keyword>
<dbReference type="InterPro" id="IPR004087">
    <property type="entry name" value="KH_dom"/>
</dbReference>
<keyword evidence="5 6" id="KW-0694">RNA-binding</keyword>
<dbReference type="GO" id="GO:0051028">
    <property type="term" value="P:mRNA transport"/>
    <property type="evidence" value="ECO:0007669"/>
    <property type="project" value="TreeGrafter"/>
</dbReference>
<evidence type="ECO:0000256" key="2">
    <source>
        <dbReference type="ARBA" id="ARBA00006633"/>
    </source>
</evidence>
<dbReference type="OrthoDB" id="424249at2759"/>
<keyword evidence="10" id="KW-1185">Reference proteome</keyword>
<dbReference type="InterPro" id="IPR040148">
    <property type="entry name" value="FMR1"/>
</dbReference>
<sequence length="547" mass="61122">MLPLDLQVLALEPGFCQVYSRANDQEPCGWWLAKVRMMKGESASEATVKRVNILSDMHLRSIRTKLMLMSRNEEATKHLECTKQLAAAFHEEFVVREDLMGLAIGTHGSNIQQARKVPGVTAIELEEDTGTFRIYGETADAVKKARSYLEFVEDFIQVPRNLVGKVIGKNGKVIQEIVDKSGVVRVRIEGDNENKLPREDGMVPFVFVGTKESIGNVQVLLEYHIAYLKEVEQLRLERLQIDEQLRQIGMGFRPSSARAPEKEKGYTTDESTLSSVQGSRSYSGRGRGRRGPNYTSGYGTNSELSNPSETESERKDELSDWSLAGEDDRESRHQRDNRRRPGGRGRSVSGGRGRGGPRGGKSSISSVLKDPDSNPYSLLDNTESDQTVDTDASESHHSSNRRRRSRRRRTDEDAVLMDGMTESDTASVNENGLDDSDKKPQRRNRSRRRRFRGQAEDRQPVTVADYISRAESQSRQRNPPKETLAKTKKETAKDAIDENSPSEKAVNGPATTSGDEPSKVQHSPEEKKVTVQEEGNTQEEAVLNGVS</sequence>
<evidence type="ECO:0000256" key="4">
    <source>
        <dbReference type="ARBA" id="ARBA00022737"/>
    </source>
</evidence>
<dbReference type="PROSITE" id="PS50084">
    <property type="entry name" value="KH_TYPE_1"/>
    <property type="match status" value="2"/>
</dbReference>
<dbReference type="CDD" id="cd22510">
    <property type="entry name" value="KH_I_FXR1_rpt3"/>
    <property type="match status" value="1"/>
</dbReference>
<feature type="compositionally biased region" description="Basic residues" evidence="7">
    <location>
        <begin position="440"/>
        <end position="452"/>
    </location>
</feature>
<dbReference type="GO" id="GO:0043005">
    <property type="term" value="C:neuron projection"/>
    <property type="evidence" value="ECO:0007669"/>
    <property type="project" value="TreeGrafter"/>
</dbReference>
<dbReference type="Pfam" id="PF12235">
    <property type="entry name" value="FXMRP1_C_core"/>
    <property type="match status" value="1"/>
</dbReference>
<evidence type="ECO:0000256" key="7">
    <source>
        <dbReference type="SAM" id="MobiDB-lite"/>
    </source>
</evidence>
<evidence type="ECO:0000313" key="10">
    <source>
        <dbReference type="Proteomes" id="UP000233556"/>
    </source>
</evidence>
<reference evidence="10" key="2">
    <citation type="submission" date="2017-12" db="EMBL/GenBank/DDBJ databases">
        <title>Genome sequence of the Bar-tailed Godwit (Limosa lapponica baueri).</title>
        <authorList>
            <person name="Lima N.C.B."/>
            <person name="Parody-Merino A.M."/>
            <person name="Battley P.F."/>
            <person name="Fidler A.E."/>
            <person name="Prosdocimi F."/>
        </authorList>
    </citation>
    <scope>NUCLEOTIDE SEQUENCE [LARGE SCALE GENOMIC DNA]</scope>
</reference>
<dbReference type="GO" id="GO:0045727">
    <property type="term" value="P:positive regulation of translation"/>
    <property type="evidence" value="ECO:0007669"/>
    <property type="project" value="TreeGrafter"/>
</dbReference>
<feature type="compositionally biased region" description="Polar residues" evidence="7">
    <location>
        <begin position="293"/>
        <end position="309"/>
    </location>
</feature>
<dbReference type="Pfam" id="PF17904">
    <property type="entry name" value="KH_9"/>
    <property type="match status" value="1"/>
</dbReference>
<dbReference type="Pfam" id="PF16096">
    <property type="entry name" value="FXR_C1"/>
    <property type="match status" value="1"/>
</dbReference>
<dbReference type="GO" id="GO:0045182">
    <property type="term" value="F:translation regulator activity"/>
    <property type="evidence" value="ECO:0007669"/>
    <property type="project" value="TreeGrafter"/>
</dbReference>
<dbReference type="InterPro" id="IPR047496">
    <property type="entry name" value="KH_I_FXR1_rpt3"/>
</dbReference>
<feature type="domain" description="K Homology" evidence="8">
    <location>
        <begin position="156"/>
        <end position="226"/>
    </location>
</feature>
<dbReference type="InterPro" id="IPR032177">
    <property type="entry name" value="FXR_C3"/>
</dbReference>
<feature type="compositionally biased region" description="Acidic residues" evidence="7">
    <location>
        <begin position="382"/>
        <end position="392"/>
    </location>
</feature>
<accession>A0A2I0TTU3</accession>
<dbReference type="InterPro" id="IPR040472">
    <property type="entry name" value="FMRP_KH0"/>
</dbReference>
<dbReference type="AlphaFoldDB" id="A0A2I0TTU3"/>
<dbReference type="Gene3D" id="2.30.30.140">
    <property type="match status" value="1"/>
</dbReference>
<dbReference type="FunFam" id="3.30.1370.10:FF:000004">
    <property type="entry name" value="Fragile X mental retardation 1, isoform CRA_e"/>
    <property type="match status" value="1"/>
</dbReference>
<dbReference type="SMART" id="SM00322">
    <property type="entry name" value="KH"/>
    <property type="match status" value="2"/>
</dbReference>
<gene>
    <name evidence="9" type="ORF">llap_12480</name>
</gene>